<keyword evidence="3 14" id="KW-0732">Signal</keyword>
<proteinExistence type="predicted"/>
<keyword evidence="10 13" id="KW-0413">Isomerase</keyword>
<dbReference type="AlphaFoldDB" id="A0A668AC19"/>
<dbReference type="GeneTree" id="ENSGT00940000157858"/>
<dbReference type="SUPFAM" id="SSF47473">
    <property type="entry name" value="EF-hand"/>
    <property type="match status" value="1"/>
</dbReference>
<dbReference type="Gene3D" id="1.10.238.10">
    <property type="entry name" value="EF-hand"/>
    <property type="match status" value="1"/>
</dbReference>
<dbReference type="Pfam" id="PF00254">
    <property type="entry name" value="FKBP_C"/>
    <property type="match status" value="1"/>
</dbReference>
<dbReference type="SUPFAM" id="SSF54534">
    <property type="entry name" value="FKBP-like"/>
    <property type="match status" value="1"/>
</dbReference>
<dbReference type="PANTHER" id="PTHR46222">
    <property type="entry name" value="PEPTIDYL-PROLYL CIS-TRANS ISOMERASE FKBP7/14"/>
    <property type="match status" value="1"/>
</dbReference>
<dbReference type="InterPro" id="IPR002048">
    <property type="entry name" value="EF_hand_dom"/>
</dbReference>
<dbReference type="PROSITE" id="PS50222">
    <property type="entry name" value="EF_HAND_2"/>
    <property type="match status" value="2"/>
</dbReference>
<keyword evidence="8" id="KW-1015">Disulfide bond</keyword>
<evidence type="ECO:0000256" key="13">
    <source>
        <dbReference type="PROSITE-ProRule" id="PRU00277"/>
    </source>
</evidence>
<reference evidence="17" key="2">
    <citation type="submission" date="2025-08" db="UniProtKB">
        <authorList>
            <consortium name="Ensembl"/>
        </authorList>
    </citation>
    <scope>IDENTIFICATION</scope>
</reference>
<evidence type="ECO:0000259" key="16">
    <source>
        <dbReference type="PROSITE" id="PS50222"/>
    </source>
</evidence>
<name>A0A668AC19_9TELE</name>
<dbReference type="PROSITE" id="PS00018">
    <property type="entry name" value="EF_HAND_1"/>
    <property type="match status" value="1"/>
</dbReference>
<dbReference type="PROSITE" id="PS50059">
    <property type="entry name" value="FKBP_PPIASE"/>
    <property type="match status" value="1"/>
</dbReference>
<keyword evidence="2" id="KW-0479">Metal-binding</keyword>
<keyword evidence="18" id="KW-1185">Reference proteome</keyword>
<protein>
    <recommendedName>
        <fullName evidence="13">peptidylprolyl isomerase</fullName>
        <ecNumber evidence="13">5.2.1.8</ecNumber>
    </recommendedName>
</protein>
<dbReference type="InterPro" id="IPR001179">
    <property type="entry name" value="PPIase_FKBP_dom"/>
</dbReference>
<evidence type="ECO:0000256" key="1">
    <source>
        <dbReference type="ARBA" id="ARBA00000971"/>
    </source>
</evidence>
<evidence type="ECO:0000256" key="11">
    <source>
        <dbReference type="ARBA" id="ARBA00059888"/>
    </source>
</evidence>
<feature type="domain" description="PPIase FKBP-type" evidence="15">
    <location>
        <begin position="45"/>
        <end position="134"/>
    </location>
</feature>
<dbReference type="OrthoDB" id="1902587at2759"/>
<gene>
    <name evidence="17" type="primary">FKBP14</name>
</gene>
<dbReference type="GO" id="GO:0003755">
    <property type="term" value="F:peptidyl-prolyl cis-trans isomerase activity"/>
    <property type="evidence" value="ECO:0007669"/>
    <property type="project" value="UniProtKB-KW"/>
</dbReference>
<evidence type="ECO:0000256" key="2">
    <source>
        <dbReference type="ARBA" id="ARBA00022723"/>
    </source>
</evidence>
<feature type="domain" description="EF-hand" evidence="16">
    <location>
        <begin position="178"/>
        <end position="210"/>
    </location>
</feature>
<comment type="function">
    <text evidence="11">PPIase which accelerates the folding of proteins during protein synthesis. Has a preference for substrates containing 4-hydroxylproline modifications, including type III collagen. May also target type VI and type X collagens.</text>
</comment>
<keyword evidence="4" id="KW-0677">Repeat</keyword>
<keyword evidence="9" id="KW-0325">Glycoprotein</keyword>
<dbReference type="InterPro" id="IPR046357">
    <property type="entry name" value="PPIase_dom_sf"/>
</dbReference>
<keyword evidence="6" id="KW-0106">Calcium</keyword>
<evidence type="ECO:0000256" key="4">
    <source>
        <dbReference type="ARBA" id="ARBA00022737"/>
    </source>
</evidence>
<evidence type="ECO:0000256" key="9">
    <source>
        <dbReference type="ARBA" id="ARBA00023180"/>
    </source>
</evidence>
<reference evidence="17" key="3">
    <citation type="submission" date="2025-09" db="UniProtKB">
        <authorList>
            <consortium name="Ensembl"/>
        </authorList>
    </citation>
    <scope>IDENTIFICATION</scope>
</reference>
<dbReference type="Proteomes" id="UP000472263">
    <property type="component" value="Chromosome 11"/>
</dbReference>
<evidence type="ECO:0000313" key="18">
    <source>
        <dbReference type="Proteomes" id="UP000472263"/>
    </source>
</evidence>
<organism evidence="17 18">
    <name type="scientific">Myripristis murdjan</name>
    <name type="common">pinecone soldierfish</name>
    <dbReference type="NCBI Taxonomy" id="586833"/>
    <lineage>
        <taxon>Eukaryota</taxon>
        <taxon>Metazoa</taxon>
        <taxon>Chordata</taxon>
        <taxon>Craniata</taxon>
        <taxon>Vertebrata</taxon>
        <taxon>Euteleostomi</taxon>
        <taxon>Actinopterygii</taxon>
        <taxon>Neopterygii</taxon>
        <taxon>Teleostei</taxon>
        <taxon>Neoteleostei</taxon>
        <taxon>Acanthomorphata</taxon>
        <taxon>Holocentriformes</taxon>
        <taxon>Holocentridae</taxon>
        <taxon>Myripristis</taxon>
    </lineage>
</organism>
<dbReference type="InterPro" id="IPR018247">
    <property type="entry name" value="EF_Hand_1_Ca_BS"/>
</dbReference>
<evidence type="ECO:0000256" key="14">
    <source>
        <dbReference type="SAM" id="SignalP"/>
    </source>
</evidence>
<evidence type="ECO:0000256" key="8">
    <source>
        <dbReference type="ARBA" id="ARBA00023157"/>
    </source>
</evidence>
<dbReference type="PANTHER" id="PTHR46222:SF1">
    <property type="entry name" value="PEPTIDYL-PROLYL CIS-TRANS ISOMERASE FKBP14"/>
    <property type="match status" value="1"/>
</dbReference>
<dbReference type="InterPro" id="IPR052273">
    <property type="entry name" value="PPIase_FKBP"/>
</dbReference>
<comment type="subunit">
    <text evidence="12">Monomer. Homodimer. Interacts with type III, type IV and type X collagens.</text>
</comment>
<reference evidence="17" key="1">
    <citation type="submission" date="2019-06" db="EMBL/GenBank/DDBJ databases">
        <authorList>
            <consortium name="Wellcome Sanger Institute Data Sharing"/>
        </authorList>
    </citation>
    <scope>NUCLEOTIDE SEQUENCE [LARGE SCALE GENOMIC DNA]</scope>
</reference>
<sequence length="210" mass="24352">MLLAALSWLSSSLLVFVCGGKLPEAEVKIDVLHRPFLCHRKSKYGDILLVHQEGYFENGTLFYSSRINGDKQPVWFTLGIREGIKGWDEGLQDMCAGEKRRLVIPPALAYGKEGRGKIPPESTLTFIIEVMEIRNGPRSHESFQEMDLNDDWRLSKQEVKEYLRKEFERHGYPPNNTQHEQMVEDIFAKEDENKDGFISSREFTYKHDEL</sequence>
<feature type="chain" id="PRO_5025369471" description="peptidylprolyl isomerase" evidence="14">
    <location>
        <begin position="20"/>
        <end position="210"/>
    </location>
</feature>
<comment type="catalytic activity">
    <reaction evidence="1 13">
        <text>[protein]-peptidylproline (omega=180) = [protein]-peptidylproline (omega=0)</text>
        <dbReference type="Rhea" id="RHEA:16237"/>
        <dbReference type="Rhea" id="RHEA-COMP:10747"/>
        <dbReference type="Rhea" id="RHEA-COMP:10748"/>
        <dbReference type="ChEBI" id="CHEBI:83833"/>
        <dbReference type="ChEBI" id="CHEBI:83834"/>
        <dbReference type="EC" id="5.2.1.8"/>
    </reaction>
</comment>
<keyword evidence="7 13" id="KW-0697">Rotamase</keyword>
<evidence type="ECO:0000256" key="12">
    <source>
        <dbReference type="ARBA" id="ARBA00063812"/>
    </source>
</evidence>
<feature type="signal peptide" evidence="14">
    <location>
        <begin position="1"/>
        <end position="19"/>
    </location>
</feature>
<evidence type="ECO:0000256" key="7">
    <source>
        <dbReference type="ARBA" id="ARBA00023110"/>
    </source>
</evidence>
<evidence type="ECO:0000256" key="6">
    <source>
        <dbReference type="ARBA" id="ARBA00022837"/>
    </source>
</evidence>
<dbReference type="GO" id="GO:0005509">
    <property type="term" value="F:calcium ion binding"/>
    <property type="evidence" value="ECO:0007669"/>
    <property type="project" value="InterPro"/>
</dbReference>
<dbReference type="InParanoid" id="A0A668AC19"/>
<evidence type="ECO:0000259" key="15">
    <source>
        <dbReference type="PROSITE" id="PS50059"/>
    </source>
</evidence>
<dbReference type="Pfam" id="PF13499">
    <property type="entry name" value="EF-hand_7"/>
    <property type="match status" value="1"/>
</dbReference>
<evidence type="ECO:0000256" key="10">
    <source>
        <dbReference type="ARBA" id="ARBA00023235"/>
    </source>
</evidence>
<keyword evidence="5" id="KW-0256">Endoplasmic reticulum</keyword>
<evidence type="ECO:0000256" key="5">
    <source>
        <dbReference type="ARBA" id="ARBA00022824"/>
    </source>
</evidence>
<dbReference type="Ensembl" id="ENSMMDT00005051977.1">
    <property type="protein sequence ID" value="ENSMMDP00005050972.1"/>
    <property type="gene ID" value="ENSMMDG00005023075.1"/>
</dbReference>
<feature type="domain" description="EF-hand" evidence="16">
    <location>
        <begin position="134"/>
        <end position="169"/>
    </location>
</feature>
<dbReference type="InterPro" id="IPR011992">
    <property type="entry name" value="EF-hand-dom_pair"/>
</dbReference>
<dbReference type="FunFam" id="1.10.238.10:FF:000118">
    <property type="entry name" value="Peptidylprolyl isomerase"/>
    <property type="match status" value="1"/>
</dbReference>
<dbReference type="Gene3D" id="3.10.50.40">
    <property type="match status" value="1"/>
</dbReference>
<dbReference type="EC" id="5.2.1.8" evidence="13"/>
<accession>A0A668AC19</accession>
<dbReference type="GO" id="GO:0005783">
    <property type="term" value="C:endoplasmic reticulum"/>
    <property type="evidence" value="ECO:0007669"/>
    <property type="project" value="UniProtKB-ARBA"/>
</dbReference>
<evidence type="ECO:0000256" key="3">
    <source>
        <dbReference type="ARBA" id="ARBA00022729"/>
    </source>
</evidence>
<evidence type="ECO:0000313" key="17">
    <source>
        <dbReference type="Ensembl" id="ENSMMDP00005050972.1"/>
    </source>
</evidence>
<dbReference type="FunFam" id="3.10.50.40:FF:000006">
    <property type="entry name" value="Peptidyl-prolyl cis-trans isomerase"/>
    <property type="match status" value="1"/>
</dbReference>